<dbReference type="Pfam" id="PF01740">
    <property type="entry name" value="STAS"/>
    <property type="match status" value="1"/>
</dbReference>
<organism evidence="3 4">
    <name type="scientific">Pseudonocardia kongjuensis</name>
    <dbReference type="NCBI Taxonomy" id="102227"/>
    <lineage>
        <taxon>Bacteria</taxon>
        <taxon>Bacillati</taxon>
        <taxon>Actinomycetota</taxon>
        <taxon>Actinomycetes</taxon>
        <taxon>Pseudonocardiales</taxon>
        <taxon>Pseudonocardiaceae</taxon>
        <taxon>Pseudonocardia</taxon>
    </lineage>
</organism>
<feature type="region of interest" description="Disordered" evidence="1">
    <location>
        <begin position="1"/>
        <end position="25"/>
    </location>
</feature>
<dbReference type="SUPFAM" id="SSF52091">
    <property type="entry name" value="SpoIIaa-like"/>
    <property type="match status" value="1"/>
</dbReference>
<feature type="domain" description="STAS" evidence="2">
    <location>
        <begin position="30"/>
        <end position="134"/>
    </location>
</feature>
<evidence type="ECO:0000313" key="4">
    <source>
        <dbReference type="Proteomes" id="UP001501414"/>
    </source>
</evidence>
<dbReference type="EMBL" id="BAAAJK010000018">
    <property type="protein sequence ID" value="GAA1392232.1"/>
    <property type="molecule type" value="Genomic_DNA"/>
</dbReference>
<dbReference type="CDD" id="cd07043">
    <property type="entry name" value="STAS_anti-anti-sigma_factors"/>
    <property type="match status" value="1"/>
</dbReference>
<dbReference type="PROSITE" id="PS50801">
    <property type="entry name" value="STAS"/>
    <property type="match status" value="1"/>
</dbReference>
<protein>
    <recommendedName>
        <fullName evidence="2">STAS domain-containing protein</fullName>
    </recommendedName>
</protein>
<keyword evidence="4" id="KW-1185">Reference proteome</keyword>
<dbReference type="Proteomes" id="UP001501414">
    <property type="component" value="Unassembled WGS sequence"/>
</dbReference>
<dbReference type="InterPro" id="IPR036513">
    <property type="entry name" value="STAS_dom_sf"/>
</dbReference>
<reference evidence="3 4" key="1">
    <citation type="journal article" date="2019" name="Int. J. Syst. Evol. Microbiol.">
        <title>The Global Catalogue of Microorganisms (GCM) 10K type strain sequencing project: providing services to taxonomists for standard genome sequencing and annotation.</title>
        <authorList>
            <consortium name="The Broad Institute Genomics Platform"/>
            <consortium name="The Broad Institute Genome Sequencing Center for Infectious Disease"/>
            <person name="Wu L."/>
            <person name="Ma J."/>
        </authorList>
    </citation>
    <scope>NUCLEOTIDE SEQUENCE [LARGE SCALE GENOMIC DNA]</scope>
    <source>
        <strain evidence="3 4">JCM 11896</strain>
    </source>
</reference>
<comment type="caution">
    <text evidence="3">The sequence shown here is derived from an EMBL/GenBank/DDBJ whole genome shotgun (WGS) entry which is preliminary data.</text>
</comment>
<name>A0ABN1XX09_9PSEU</name>
<evidence type="ECO:0000256" key="1">
    <source>
        <dbReference type="SAM" id="MobiDB-lite"/>
    </source>
</evidence>
<dbReference type="RefSeq" id="WP_344024008.1">
    <property type="nucleotide sequence ID" value="NZ_BAAAJK010000018.1"/>
</dbReference>
<dbReference type="InterPro" id="IPR002645">
    <property type="entry name" value="STAS_dom"/>
</dbReference>
<proteinExistence type="predicted"/>
<sequence>MEDEKRPLPSPEPAEQLGDRPELRSGPALRFETSRHPSGAAVLHAIGAIDDDTSADLWIELGIWSEESSDLILDLSGVDFLGTAGLTSLLEARDVIGAEGKRLRVLCGGSQAARRALQVTGAIEEFDVLDRVPDEPLGSRETVFAVPDPGVRLDGSVRATGD</sequence>
<gene>
    <name evidence="3" type="ORF">GCM10009613_36460</name>
</gene>
<evidence type="ECO:0000313" key="3">
    <source>
        <dbReference type="EMBL" id="GAA1392232.1"/>
    </source>
</evidence>
<dbReference type="Gene3D" id="3.30.750.24">
    <property type="entry name" value="STAS domain"/>
    <property type="match status" value="1"/>
</dbReference>
<accession>A0ABN1XX09</accession>
<evidence type="ECO:0000259" key="2">
    <source>
        <dbReference type="PROSITE" id="PS50801"/>
    </source>
</evidence>